<dbReference type="GO" id="GO:0110051">
    <property type="term" value="P:metabolite repair"/>
    <property type="evidence" value="ECO:0007669"/>
    <property type="project" value="TreeGrafter"/>
</dbReference>
<reference evidence="23" key="1">
    <citation type="journal article" date="2017" name="Genome Announc.">
        <title>Draft Genome Sequence of Terrimicrobium sacchariphilum NM-5T, a Facultative Anaerobic Soil Bacterium of the Class Spartobacteria.</title>
        <authorList>
            <person name="Qiu Y.L."/>
            <person name="Tourlousse D.M."/>
            <person name="Matsuura N."/>
            <person name="Ohashi A."/>
            <person name="Sekiguchi Y."/>
        </authorList>
    </citation>
    <scope>NUCLEOTIDE SEQUENCE [LARGE SCALE GENOMIC DNA]</scope>
    <source>
        <strain evidence="23">NM-5</strain>
    </source>
</reference>
<dbReference type="NCBIfam" id="TIGR00197">
    <property type="entry name" value="yjeF_nterm"/>
    <property type="match status" value="1"/>
</dbReference>
<evidence type="ECO:0000256" key="18">
    <source>
        <dbReference type="HAMAP-Rule" id="MF_01966"/>
    </source>
</evidence>
<dbReference type="GO" id="GO:0005524">
    <property type="term" value="F:ATP binding"/>
    <property type="evidence" value="ECO:0007669"/>
    <property type="project" value="UniProtKB-UniRule"/>
</dbReference>
<dbReference type="InterPro" id="IPR029056">
    <property type="entry name" value="Ribokinase-like"/>
</dbReference>
<comment type="caution">
    <text evidence="18">Lacks conserved residue(s) required for the propagation of feature annotation.</text>
</comment>
<comment type="similarity">
    <text evidence="18">Belongs to the NnrE/AIBP family.</text>
</comment>
<name>A0A146GF60_TERSA</name>
<proteinExistence type="inferred from homology"/>
<feature type="binding site" evidence="18">
    <location>
        <position position="56"/>
    </location>
    <ligand>
        <name>K(+)</name>
        <dbReference type="ChEBI" id="CHEBI:29103"/>
    </ligand>
</feature>
<dbReference type="SUPFAM" id="SSF64153">
    <property type="entry name" value="YjeF N-terminal domain-like"/>
    <property type="match status" value="1"/>
</dbReference>
<feature type="binding site" evidence="18">
    <location>
        <position position="112"/>
    </location>
    <ligand>
        <name>K(+)</name>
        <dbReference type="ChEBI" id="CHEBI:29103"/>
    </ligand>
</feature>
<protein>
    <recommendedName>
        <fullName evidence="19">Bifunctional NAD(P)H-hydrate repair enzyme</fullName>
    </recommendedName>
    <alternativeName>
        <fullName evidence="19">Nicotinamide nucleotide repair protein</fullName>
    </alternativeName>
    <domain>
        <recommendedName>
            <fullName evidence="19">ADP-dependent (S)-NAD(P)H-hydrate dehydratase</fullName>
            <ecNumber evidence="19">4.2.1.136</ecNumber>
        </recommendedName>
        <alternativeName>
            <fullName evidence="19">ADP-dependent NAD(P)HX dehydratase</fullName>
        </alternativeName>
    </domain>
    <domain>
        <recommendedName>
            <fullName evidence="19">NAD(P)H-hydrate epimerase</fullName>
            <ecNumber evidence="19">5.1.99.6</ecNumber>
        </recommendedName>
    </domain>
</protein>
<comment type="function">
    <text evidence="18">Catalyzes the epimerization of the S- and R-forms of NAD(P)HX, a damaged form of NAD(P)H that is a result of enzymatic or heat-dependent hydration. This is a prerequisite for the S-specific NAD(P)H-hydrate dehydratase to allow the repair of both epimers of NAD(P)HX.</text>
</comment>
<dbReference type="PANTHER" id="PTHR12592:SF0">
    <property type="entry name" value="ATP-DEPENDENT (S)-NAD(P)H-HYDRATE DEHYDRATASE"/>
    <property type="match status" value="1"/>
</dbReference>
<dbReference type="InParanoid" id="A0A146GF60"/>
<dbReference type="EC" id="4.2.1.136" evidence="19"/>
<evidence type="ECO:0000313" key="23">
    <source>
        <dbReference type="Proteomes" id="UP000076023"/>
    </source>
</evidence>
<dbReference type="CDD" id="cd01171">
    <property type="entry name" value="YXKO-related"/>
    <property type="match status" value="1"/>
</dbReference>
<accession>A0A146GF60</accession>
<evidence type="ECO:0000256" key="13">
    <source>
        <dbReference type="ARBA" id="ARBA00023268"/>
    </source>
</evidence>
<dbReference type="PIRSF" id="PIRSF017184">
    <property type="entry name" value="Nnr"/>
    <property type="match status" value="1"/>
</dbReference>
<keyword evidence="10 17" id="KW-0520">NAD</keyword>
<comment type="cofactor">
    <cofactor evidence="18 19">
        <name>K(+)</name>
        <dbReference type="ChEBI" id="CHEBI:29103"/>
    </cofactor>
    <text evidence="18 19">Binds 1 potassium ion per subunit.</text>
</comment>
<evidence type="ECO:0000256" key="11">
    <source>
        <dbReference type="ARBA" id="ARBA00023235"/>
    </source>
</evidence>
<dbReference type="AlphaFoldDB" id="A0A146GF60"/>
<organism evidence="22 23">
    <name type="scientific">Terrimicrobium sacchariphilum</name>
    <dbReference type="NCBI Taxonomy" id="690879"/>
    <lineage>
        <taxon>Bacteria</taxon>
        <taxon>Pseudomonadati</taxon>
        <taxon>Verrucomicrobiota</taxon>
        <taxon>Terrimicrobiia</taxon>
        <taxon>Terrimicrobiales</taxon>
        <taxon>Terrimicrobiaceae</taxon>
        <taxon>Terrimicrobium</taxon>
    </lineage>
</organism>
<evidence type="ECO:0000256" key="12">
    <source>
        <dbReference type="ARBA" id="ARBA00023239"/>
    </source>
</evidence>
<evidence type="ECO:0000256" key="8">
    <source>
        <dbReference type="ARBA" id="ARBA00022857"/>
    </source>
</evidence>
<dbReference type="GO" id="GO:0046872">
    <property type="term" value="F:metal ion binding"/>
    <property type="evidence" value="ECO:0007669"/>
    <property type="project" value="UniProtKB-UniRule"/>
</dbReference>
<comment type="subunit">
    <text evidence="17">Homotetramer.</text>
</comment>
<evidence type="ECO:0000256" key="9">
    <source>
        <dbReference type="ARBA" id="ARBA00022958"/>
    </source>
</evidence>
<feature type="binding site" evidence="18">
    <location>
        <position position="149"/>
    </location>
    <ligand>
        <name>(6S)-NADPHX</name>
        <dbReference type="ChEBI" id="CHEBI:64076"/>
    </ligand>
</feature>
<comment type="similarity">
    <text evidence="4 19">In the C-terminal section; belongs to the NnrD/CARKD family.</text>
</comment>
<dbReference type="STRING" id="690879.TSACC_3332"/>
<dbReference type="GO" id="GO:0046496">
    <property type="term" value="P:nicotinamide nucleotide metabolic process"/>
    <property type="evidence" value="ECO:0007669"/>
    <property type="project" value="UniProtKB-UniRule"/>
</dbReference>
<evidence type="ECO:0000256" key="3">
    <source>
        <dbReference type="ARBA" id="ARBA00006001"/>
    </source>
</evidence>
<feature type="binding site" evidence="18">
    <location>
        <begin position="116"/>
        <end position="122"/>
    </location>
    <ligand>
        <name>(6S)-NADPHX</name>
        <dbReference type="ChEBI" id="CHEBI:64076"/>
    </ligand>
</feature>
<dbReference type="GO" id="GO:0052856">
    <property type="term" value="F:NAD(P)HX epimerase activity"/>
    <property type="evidence" value="ECO:0007669"/>
    <property type="project" value="UniProtKB-UniRule"/>
</dbReference>
<evidence type="ECO:0000256" key="14">
    <source>
        <dbReference type="ARBA" id="ARBA00025153"/>
    </source>
</evidence>
<dbReference type="HAMAP" id="MF_01965">
    <property type="entry name" value="NADHX_dehydratase"/>
    <property type="match status" value="1"/>
</dbReference>
<evidence type="ECO:0000256" key="17">
    <source>
        <dbReference type="HAMAP-Rule" id="MF_01965"/>
    </source>
</evidence>
<dbReference type="Pfam" id="PF03853">
    <property type="entry name" value="YjeF_N"/>
    <property type="match status" value="1"/>
</dbReference>
<comment type="catalytic activity">
    <reaction evidence="16 17 19">
        <text>(6S)-NADPHX + ADP = AMP + phosphate + NADPH + H(+)</text>
        <dbReference type="Rhea" id="RHEA:32235"/>
        <dbReference type="ChEBI" id="CHEBI:15378"/>
        <dbReference type="ChEBI" id="CHEBI:43474"/>
        <dbReference type="ChEBI" id="CHEBI:57783"/>
        <dbReference type="ChEBI" id="CHEBI:64076"/>
        <dbReference type="ChEBI" id="CHEBI:456215"/>
        <dbReference type="ChEBI" id="CHEBI:456216"/>
        <dbReference type="EC" id="4.2.1.136"/>
    </reaction>
</comment>
<dbReference type="OrthoDB" id="9806925at2"/>
<dbReference type="SUPFAM" id="SSF53613">
    <property type="entry name" value="Ribokinase-like"/>
    <property type="match status" value="1"/>
</dbReference>
<evidence type="ECO:0000256" key="15">
    <source>
        <dbReference type="ARBA" id="ARBA00048238"/>
    </source>
</evidence>
<feature type="binding site" evidence="17">
    <location>
        <position position="357"/>
    </location>
    <ligand>
        <name>(6S)-NADPHX</name>
        <dbReference type="ChEBI" id="CHEBI:64076"/>
    </ligand>
</feature>
<comment type="catalytic activity">
    <reaction evidence="2 18 19">
        <text>(6R)-NADPHX = (6S)-NADPHX</text>
        <dbReference type="Rhea" id="RHEA:32227"/>
        <dbReference type="ChEBI" id="CHEBI:64076"/>
        <dbReference type="ChEBI" id="CHEBI:64077"/>
        <dbReference type="EC" id="5.1.99.6"/>
    </reaction>
</comment>
<sequence length="485" mass="51806">MLVTCEEMRRMESAVFSRGVSAEHLMEEAGLGIARIVRQFHSRPGTCIAYCGKGNNGGDALVALRHLRRWGWNISVELAYPAEELSELPRRHLLSLDLSSREDFGGSLVLLDGLLGTGVSGEPRQEAADAIRRMNSLRLSRNAWVLAIDIPSGLNGDTGEPSATCVQADLTATIGAPKRGLVADAATNHVGRLAFIPLRELDFDRESSPRLSSPEELRYWLPPRAFDTHKGMCGRVGIIAGSHGMTGAARLASAAAVAAGAGLVTVYAHADIQPVLAAACVPEVMVKEVESLREVLEEPMNVLAVGPGLGRAYDNDVVALVKEWPHAMVVDADALNAVSQDTSILKTCRGPRLLTPHPGEMERLFPQRNRPRIDWFRDFTNQYTATLLLKGARTIIGNAEACYYNSTGNPGMASGGMGDVLTGTCAALAGQLNGDLLKSAVLGAWVCGRAGEMGASAPFSSPEKLSARIVIELLGAAFSQLREGY</sequence>
<feature type="binding site" evidence="17">
    <location>
        <position position="248"/>
    </location>
    <ligand>
        <name>(6S)-NADPHX</name>
        <dbReference type="ChEBI" id="CHEBI:64076"/>
    </ligand>
</feature>
<feature type="domain" description="YjeF N-terminal" evidence="21">
    <location>
        <begin position="8"/>
        <end position="206"/>
    </location>
</feature>
<dbReference type="InterPro" id="IPR036652">
    <property type="entry name" value="YjeF_N_dom_sf"/>
</dbReference>
<dbReference type="InterPro" id="IPR000631">
    <property type="entry name" value="CARKD"/>
</dbReference>
<comment type="catalytic activity">
    <reaction evidence="1 18 19">
        <text>(6R)-NADHX = (6S)-NADHX</text>
        <dbReference type="Rhea" id="RHEA:32215"/>
        <dbReference type="ChEBI" id="CHEBI:64074"/>
        <dbReference type="ChEBI" id="CHEBI:64075"/>
        <dbReference type="EC" id="5.1.99.6"/>
    </reaction>
</comment>
<evidence type="ECO:0000313" key="22">
    <source>
        <dbReference type="EMBL" id="GAT35267.1"/>
    </source>
</evidence>
<dbReference type="InterPro" id="IPR004443">
    <property type="entry name" value="YjeF_N_dom"/>
</dbReference>
<comment type="caution">
    <text evidence="22">The sequence shown here is derived from an EMBL/GenBank/DDBJ whole genome shotgun (WGS) entry which is preliminary data.</text>
</comment>
<feature type="binding site" evidence="18">
    <location>
        <begin position="55"/>
        <end position="59"/>
    </location>
    <ligand>
        <name>(6S)-NADPHX</name>
        <dbReference type="ChEBI" id="CHEBI:64076"/>
    </ligand>
</feature>
<dbReference type="Gene3D" id="3.40.1190.20">
    <property type="match status" value="1"/>
</dbReference>
<dbReference type="PANTHER" id="PTHR12592">
    <property type="entry name" value="ATP-DEPENDENT (S)-NAD(P)H-HYDRATE DEHYDRATASE FAMILY MEMBER"/>
    <property type="match status" value="1"/>
</dbReference>
<comment type="catalytic activity">
    <reaction evidence="15 17 19">
        <text>(6S)-NADHX + ADP = AMP + phosphate + NADH + H(+)</text>
        <dbReference type="Rhea" id="RHEA:32223"/>
        <dbReference type="ChEBI" id="CHEBI:15378"/>
        <dbReference type="ChEBI" id="CHEBI:43474"/>
        <dbReference type="ChEBI" id="CHEBI:57945"/>
        <dbReference type="ChEBI" id="CHEBI:64074"/>
        <dbReference type="ChEBI" id="CHEBI:456215"/>
        <dbReference type="ChEBI" id="CHEBI:456216"/>
        <dbReference type="EC" id="4.2.1.136"/>
    </reaction>
</comment>
<dbReference type="Proteomes" id="UP000076023">
    <property type="component" value="Unassembled WGS sequence"/>
</dbReference>
<keyword evidence="5 18" id="KW-0479">Metal-binding</keyword>
<keyword evidence="8 17" id="KW-0521">NADP</keyword>
<comment type="similarity">
    <text evidence="3 19">In the N-terminal section; belongs to the NnrE/AIBP family.</text>
</comment>
<feature type="binding site" evidence="17">
    <location>
        <position position="308"/>
    </location>
    <ligand>
        <name>(6S)-NADPHX</name>
        <dbReference type="ChEBI" id="CHEBI:64076"/>
    </ligand>
</feature>
<feature type="binding site" evidence="17">
    <location>
        <position position="419"/>
    </location>
    <ligand>
        <name>(6S)-NADPHX</name>
        <dbReference type="ChEBI" id="CHEBI:64076"/>
    </ligand>
</feature>
<dbReference type="RefSeq" id="WP_075081096.1">
    <property type="nucleotide sequence ID" value="NZ_BDCO01000003.1"/>
</dbReference>
<keyword evidence="11 18" id="KW-0413">Isomerase</keyword>
<feature type="binding site" evidence="18">
    <location>
        <position position="152"/>
    </location>
    <ligand>
        <name>K(+)</name>
        <dbReference type="ChEBI" id="CHEBI:29103"/>
    </ligand>
</feature>
<evidence type="ECO:0000259" key="20">
    <source>
        <dbReference type="PROSITE" id="PS51383"/>
    </source>
</evidence>
<evidence type="ECO:0000256" key="2">
    <source>
        <dbReference type="ARBA" id="ARBA00000909"/>
    </source>
</evidence>
<keyword evidence="9 18" id="KW-0630">Potassium</keyword>
<dbReference type="EC" id="5.1.99.6" evidence="19"/>
<comment type="function">
    <text evidence="14 19">Bifunctional enzyme that catalyzes the epimerization of the S- and R-forms of NAD(P)HX and the dehydration of the S-form of NAD(P)HX at the expense of ADP, which is converted to AMP. This allows the repair of both epimers of NAD(P)HX, a damaged form of NAD(P)H that is a result of enzymatic or heat-dependent hydration.</text>
</comment>
<dbReference type="PROSITE" id="PS51383">
    <property type="entry name" value="YJEF_C_3"/>
    <property type="match status" value="1"/>
</dbReference>
<dbReference type="FunCoup" id="A0A146GF60">
    <property type="interactions" value="291"/>
</dbReference>
<comment type="similarity">
    <text evidence="17">Belongs to the NnrD/CARKD family.</text>
</comment>
<evidence type="ECO:0000256" key="7">
    <source>
        <dbReference type="ARBA" id="ARBA00022840"/>
    </source>
</evidence>
<evidence type="ECO:0000256" key="19">
    <source>
        <dbReference type="PIRNR" id="PIRNR017184"/>
    </source>
</evidence>
<keyword evidence="7 17" id="KW-0067">ATP-binding</keyword>
<comment type="function">
    <text evidence="17">Catalyzes the dehydration of the S-form of NAD(P)HX at the expense of ADP, which is converted to AMP. Together with NAD(P)HX epimerase, which catalyzes the epimerization of the S- and R-forms, the enzyme allows the repair of both epimers of NAD(P)HX, a damaged form of NAD(P)H that is a result of enzymatic or heat-dependent hydration.</text>
</comment>
<evidence type="ECO:0000256" key="6">
    <source>
        <dbReference type="ARBA" id="ARBA00022741"/>
    </source>
</evidence>
<evidence type="ECO:0000256" key="5">
    <source>
        <dbReference type="ARBA" id="ARBA00022723"/>
    </source>
</evidence>
<feature type="binding site" evidence="17">
    <location>
        <begin position="390"/>
        <end position="394"/>
    </location>
    <ligand>
        <name>AMP</name>
        <dbReference type="ChEBI" id="CHEBI:456215"/>
    </ligand>
</feature>
<dbReference type="HAMAP" id="MF_01966">
    <property type="entry name" value="NADHX_epimerase"/>
    <property type="match status" value="1"/>
</dbReference>
<dbReference type="GO" id="GO:0052855">
    <property type="term" value="F:ADP-dependent NAD(P)H-hydrate dehydratase activity"/>
    <property type="evidence" value="ECO:0007669"/>
    <property type="project" value="UniProtKB-UniRule"/>
</dbReference>
<evidence type="ECO:0000256" key="10">
    <source>
        <dbReference type="ARBA" id="ARBA00023027"/>
    </source>
</evidence>
<dbReference type="NCBIfam" id="TIGR00196">
    <property type="entry name" value="yjeF_cterm"/>
    <property type="match status" value="1"/>
</dbReference>
<dbReference type="EMBL" id="BDCO01000003">
    <property type="protein sequence ID" value="GAT35267.1"/>
    <property type="molecule type" value="Genomic_DNA"/>
</dbReference>
<dbReference type="Pfam" id="PF01256">
    <property type="entry name" value="Carb_kinase"/>
    <property type="match status" value="1"/>
</dbReference>
<evidence type="ECO:0000256" key="1">
    <source>
        <dbReference type="ARBA" id="ARBA00000013"/>
    </source>
</evidence>
<feature type="domain" description="YjeF C-terminal" evidence="20">
    <location>
        <begin position="213"/>
        <end position="481"/>
    </location>
</feature>
<keyword evidence="23" id="KW-1185">Reference proteome</keyword>
<comment type="cofactor">
    <cofactor evidence="17">
        <name>Mg(2+)</name>
        <dbReference type="ChEBI" id="CHEBI:18420"/>
    </cofactor>
</comment>
<keyword evidence="12 17" id="KW-0456">Lyase</keyword>
<keyword evidence="6 17" id="KW-0547">Nucleotide-binding</keyword>
<dbReference type="PROSITE" id="PS51385">
    <property type="entry name" value="YJEF_N"/>
    <property type="match status" value="1"/>
</dbReference>
<dbReference type="Gene3D" id="3.40.50.10260">
    <property type="entry name" value="YjeF N-terminal domain"/>
    <property type="match status" value="1"/>
</dbReference>
<feature type="binding site" evidence="17">
    <location>
        <position position="418"/>
    </location>
    <ligand>
        <name>AMP</name>
        <dbReference type="ChEBI" id="CHEBI:456215"/>
    </ligand>
</feature>
<evidence type="ECO:0000259" key="21">
    <source>
        <dbReference type="PROSITE" id="PS51385"/>
    </source>
</evidence>
<dbReference type="InterPro" id="IPR030677">
    <property type="entry name" value="Nnr"/>
</dbReference>
<evidence type="ECO:0000256" key="16">
    <source>
        <dbReference type="ARBA" id="ARBA00049209"/>
    </source>
</evidence>
<gene>
    <name evidence="17" type="primary">nnrD</name>
    <name evidence="18" type="synonym">nnrE</name>
    <name evidence="22" type="ORF">TSACC_3332</name>
</gene>
<evidence type="ECO:0000256" key="4">
    <source>
        <dbReference type="ARBA" id="ARBA00009524"/>
    </source>
</evidence>
<keyword evidence="13" id="KW-0511">Multifunctional enzyme</keyword>